<sequence length="32" mass="3407">MPTITKENSMTVEELAAALAAQAEANQDDTIE</sequence>
<comment type="caution">
    <text evidence="1">The sequence shown here is derived from an EMBL/GenBank/DDBJ whole genome shotgun (WGS) entry which is preliminary data.</text>
</comment>
<name>A0A645HT64_9ZZZZ</name>
<evidence type="ECO:0000313" key="1">
    <source>
        <dbReference type="EMBL" id="MPN39344.1"/>
    </source>
</evidence>
<proteinExistence type="predicted"/>
<accession>A0A645HT64</accession>
<gene>
    <name evidence="1" type="ORF">SDC9_186872</name>
</gene>
<dbReference type="AlphaFoldDB" id="A0A645HT64"/>
<dbReference type="EMBL" id="VSSQ01095102">
    <property type="protein sequence ID" value="MPN39344.1"/>
    <property type="molecule type" value="Genomic_DNA"/>
</dbReference>
<protein>
    <submittedName>
        <fullName evidence="1">Uncharacterized protein</fullName>
    </submittedName>
</protein>
<organism evidence="1">
    <name type="scientific">bioreactor metagenome</name>
    <dbReference type="NCBI Taxonomy" id="1076179"/>
    <lineage>
        <taxon>unclassified sequences</taxon>
        <taxon>metagenomes</taxon>
        <taxon>ecological metagenomes</taxon>
    </lineage>
</organism>
<reference evidence="1" key="1">
    <citation type="submission" date="2019-08" db="EMBL/GenBank/DDBJ databases">
        <authorList>
            <person name="Kucharzyk K."/>
            <person name="Murdoch R.W."/>
            <person name="Higgins S."/>
            <person name="Loffler F."/>
        </authorList>
    </citation>
    <scope>NUCLEOTIDE SEQUENCE</scope>
</reference>